<protein>
    <recommendedName>
        <fullName evidence="6">Transcription factor IIIC putative zinc-finger domain-containing protein</fullName>
    </recommendedName>
</protein>
<evidence type="ECO:0000259" key="3">
    <source>
        <dbReference type="Pfam" id="PF12660"/>
    </source>
</evidence>
<dbReference type="RefSeq" id="XP_069205475.1">
    <property type="nucleotide sequence ID" value="XM_069357538.1"/>
</dbReference>
<dbReference type="GeneID" id="95990212"/>
<reference evidence="4 5" key="1">
    <citation type="submission" date="2023-08" db="EMBL/GenBank/DDBJ databases">
        <title>Annotated Genome Sequence of Vanrija albida AlHP1.</title>
        <authorList>
            <person name="Herzog R."/>
        </authorList>
    </citation>
    <scope>NUCLEOTIDE SEQUENCE [LARGE SCALE GENOMIC DNA]</scope>
    <source>
        <strain evidence="4 5">AlHP1</strain>
    </source>
</reference>
<feature type="domain" description="Transcription factor IIIC 90kDa subunit N-terminal" evidence="2">
    <location>
        <begin position="32"/>
        <end position="366"/>
    </location>
</feature>
<gene>
    <name evidence="4" type="ORF">Q8F55_009169</name>
</gene>
<evidence type="ECO:0000259" key="2">
    <source>
        <dbReference type="Pfam" id="PF12657"/>
    </source>
</evidence>
<name>A0ABR3PSV7_9TREE</name>
<evidence type="ECO:0000313" key="5">
    <source>
        <dbReference type="Proteomes" id="UP001565368"/>
    </source>
</evidence>
<evidence type="ECO:0000313" key="4">
    <source>
        <dbReference type="EMBL" id="KAL1405531.1"/>
    </source>
</evidence>
<evidence type="ECO:0000256" key="1">
    <source>
        <dbReference type="SAM" id="MobiDB-lite"/>
    </source>
</evidence>
<dbReference type="PANTHER" id="PTHR15496">
    <property type="entry name" value="GENERAL TRANSCRIPTION FACTOR 3C POLYPEPTIDE 4 FAMILY"/>
    <property type="match status" value="1"/>
</dbReference>
<dbReference type="PANTHER" id="PTHR15496:SF2">
    <property type="entry name" value="GENERAL TRANSCRIPTION FACTOR 3C POLYPEPTIDE 4"/>
    <property type="match status" value="1"/>
</dbReference>
<dbReference type="EMBL" id="JBBXJM010000007">
    <property type="protein sequence ID" value="KAL1405531.1"/>
    <property type="molecule type" value="Genomic_DNA"/>
</dbReference>
<evidence type="ECO:0008006" key="6">
    <source>
        <dbReference type="Google" id="ProtNLM"/>
    </source>
</evidence>
<dbReference type="SUPFAM" id="SSF50952">
    <property type="entry name" value="Soluble quinoprotein glucose dehydrogenase"/>
    <property type="match status" value="1"/>
</dbReference>
<dbReference type="InterPro" id="IPR044230">
    <property type="entry name" value="GTF3C4"/>
</dbReference>
<accession>A0ABR3PSV7</accession>
<dbReference type="Pfam" id="PF12657">
    <property type="entry name" value="TFIIIC_delta"/>
    <property type="match status" value="1"/>
</dbReference>
<dbReference type="InterPro" id="IPR024761">
    <property type="entry name" value="TFIIIC_delta_N"/>
</dbReference>
<comment type="caution">
    <text evidence="4">The sequence shown here is derived from an EMBL/GenBank/DDBJ whole genome shotgun (WGS) entry which is preliminary data.</text>
</comment>
<dbReference type="Proteomes" id="UP001565368">
    <property type="component" value="Unassembled WGS sequence"/>
</dbReference>
<sequence length="795" mass="85077">MSSSNTRPLPVLITSRRVPGRVASLSRRNVSWSADGQCLLVSRHGVSITTPHLISTLPAPSVPLNSSIYDAFAPKSMLEDGDDEPDVKDEIDVDGDDAAAPPPKIPRPGGGEVRWWMTSVQFDSNRQREDVYEWADVGDEYSAVLTDNNRHIRGAAWSPSCLSRIGSAVVAVLTNSLSVSMYEPAGDPHLRPFGEATDLSITMMGLLGPEVPDGKPTTRGMLRMRFTCLEWSEALPLQSMIGLDGSLLALGNRAGGIAFWRYANAVATLVAEVPVIPASPWVVDLTWGKWQVVDDTTCVSTLALAGTDGSVRTLVVRRTALHVGAPDVAWGLELGEPAVIAAADRRAITGLKWLTDDLVMWTKAGTVHFWQAAWGGVKSLRLQPVGNWAGSTPLAACAGIHFLAPSTVLLVLGTLTHHVILDVTTEPKLAPVEESLRLSLAARDAFLDVSRNTALRNLYLTTDLELTASTAGYVTLGSSFDIATWLTEPLTLHNLDSLTEVHRIDDFIVADLKHTHTTPESIAHELQAVLADPPRLYDVAPLVPLLSPVLRTLTSDDTTNRELLLPIISDFNPDAAAPSLESSAASPLQALIQALWAHRPLDQLRLRLILAYWGQRTFPGAYEEFTATARALESTLRRTVATVTLEWAVRYTSASLGATDSLYLHHLIALSGGSGYLGARLVNSATSADGTDSCPACKSEIPFVVDSSARCVKGHEWERCSVTHFPITTPEYRLCPVCPAVSLIPRSQTGGGGEAAVANGAGAGPGADAGDAVVQLALEAAVHCVMCGGRWSTAL</sequence>
<feature type="region of interest" description="Disordered" evidence="1">
    <location>
        <begin position="76"/>
        <end position="110"/>
    </location>
</feature>
<dbReference type="Pfam" id="PF12660">
    <property type="entry name" value="zf-TFIIIC"/>
    <property type="match status" value="1"/>
</dbReference>
<keyword evidence="5" id="KW-1185">Reference proteome</keyword>
<feature type="domain" description="Transcription factor IIIC putative zinc-finger" evidence="3">
    <location>
        <begin position="691"/>
        <end position="790"/>
    </location>
</feature>
<dbReference type="InterPro" id="IPR024764">
    <property type="entry name" value="TFIIIC_Znf"/>
</dbReference>
<dbReference type="InterPro" id="IPR011041">
    <property type="entry name" value="Quinoprot_gluc/sorb_DH_b-prop"/>
</dbReference>
<organism evidence="4 5">
    <name type="scientific">Vanrija albida</name>
    <dbReference type="NCBI Taxonomy" id="181172"/>
    <lineage>
        <taxon>Eukaryota</taxon>
        <taxon>Fungi</taxon>
        <taxon>Dikarya</taxon>
        <taxon>Basidiomycota</taxon>
        <taxon>Agaricomycotina</taxon>
        <taxon>Tremellomycetes</taxon>
        <taxon>Trichosporonales</taxon>
        <taxon>Trichosporonaceae</taxon>
        <taxon>Vanrija</taxon>
    </lineage>
</organism>
<feature type="compositionally biased region" description="Acidic residues" evidence="1">
    <location>
        <begin position="79"/>
        <end position="97"/>
    </location>
</feature>
<proteinExistence type="predicted"/>